<dbReference type="InterPro" id="IPR017113">
    <property type="entry name" value="Antirestriction_ArdC"/>
</dbReference>
<dbReference type="InterPro" id="IPR013610">
    <property type="entry name" value="ArdC_N"/>
</dbReference>
<name>A0ABU3E5D3_9FLAO</name>
<organism evidence="3 4">
    <name type="scientific">Autumnicola patrickiae</name>
    <dbReference type="NCBI Taxonomy" id="3075591"/>
    <lineage>
        <taxon>Bacteria</taxon>
        <taxon>Pseudomonadati</taxon>
        <taxon>Bacteroidota</taxon>
        <taxon>Flavobacteriia</taxon>
        <taxon>Flavobacteriales</taxon>
        <taxon>Flavobacteriaceae</taxon>
        <taxon>Autumnicola</taxon>
    </lineage>
</organism>
<dbReference type="Pfam" id="PF18818">
    <property type="entry name" value="MPTase-PolyVal"/>
    <property type="match status" value="1"/>
</dbReference>
<dbReference type="EMBL" id="JAVRHM010000021">
    <property type="protein sequence ID" value="MDT0691205.1"/>
    <property type="molecule type" value="Genomic_DNA"/>
</dbReference>
<dbReference type="Proteomes" id="UP001261624">
    <property type="component" value="Unassembled WGS sequence"/>
</dbReference>
<sequence>MKNSNSKQEAKFKQMAEGIIKLFESVSQDDFKSWNNINIGMPHNLESGKNYQGFNFIYLLSEMMCNDFTHPVFGTFSQITHKNGSVNKGAKGFPITHYNYIWKYKGKTVEYDYIKSLSQQQNKTVSEFISNNDDISGKGYFKFFTVFHMSQTSLAGEFENSTPSPFSLDALDMEVGALLNNLKRDKGLNLVSKPSNRAYYSPATDQVCVPDFSQFDEKEFYYAVIFHELSHWTGHPDRLNRQFGKNFASEEYAFEELVAELSSLFICSQFGIEKKTDRSAAAYLKNWLTIFKSDINYLIKASKESIKATHFILE</sequence>
<feature type="domain" description="Polyvalent protein metallopeptidase" evidence="2">
    <location>
        <begin position="184"/>
        <end position="303"/>
    </location>
</feature>
<accession>A0ABU3E5D3</accession>
<evidence type="ECO:0000313" key="3">
    <source>
        <dbReference type="EMBL" id="MDT0691205.1"/>
    </source>
</evidence>
<proteinExistence type="predicted"/>
<dbReference type="InterPro" id="IPR041459">
    <property type="entry name" value="MPTase-PolyVal"/>
</dbReference>
<evidence type="ECO:0000259" key="2">
    <source>
        <dbReference type="Pfam" id="PF18818"/>
    </source>
</evidence>
<comment type="caution">
    <text evidence="3">The sequence shown here is derived from an EMBL/GenBank/DDBJ whole genome shotgun (WGS) entry which is preliminary data.</text>
</comment>
<dbReference type="Pfam" id="PF08401">
    <property type="entry name" value="ArdcN"/>
    <property type="match status" value="1"/>
</dbReference>
<dbReference type="RefSeq" id="WP_311686467.1">
    <property type="nucleotide sequence ID" value="NZ_JAVRHM010000021.1"/>
</dbReference>
<evidence type="ECO:0000259" key="1">
    <source>
        <dbReference type="Pfam" id="PF08401"/>
    </source>
</evidence>
<feature type="domain" description="N-terminal" evidence="1">
    <location>
        <begin position="13"/>
        <end position="116"/>
    </location>
</feature>
<dbReference type="PIRSF" id="PIRSF037112">
    <property type="entry name" value="Antirestriction_ArdC"/>
    <property type="match status" value="1"/>
</dbReference>
<evidence type="ECO:0000313" key="4">
    <source>
        <dbReference type="Proteomes" id="UP001261624"/>
    </source>
</evidence>
<protein>
    <submittedName>
        <fullName evidence="3">Zincin-like metallopeptidase domain-containing protein</fullName>
    </submittedName>
</protein>
<keyword evidence="4" id="KW-1185">Reference proteome</keyword>
<gene>
    <name evidence="3" type="ORF">RM549_15525</name>
</gene>
<reference evidence="3 4" key="1">
    <citation type="submission" date="2023-09" db="EMBL/GenBank/DDBJ databases">
        <authorList>
            <person name="Rey-Velasco X."/>
        </authorList>
    </citation>
    <scope>NUCLEOTIDE SEQUENCE [LARGE SCALE GENOMIC DNA]</scope>
    <source>
        <strain evidence="3 4">F188</strain>
    </source>
</reference>